<sequence length="124" mass="13907">MVKVQDADGILRALLDQWKNGIDAHDPALVASVFSDQAIFQGLRPYSVGPQGVYDYYDTQPPGMTVDYQILESRRLSFDMALGYVAAEFAYHDRESVHLRIGVVVIRTSKDWQIVSYQASPAPK</sequence>
<protein>
    <recommendedName>
        <fullName evidence="1">SnoaL-like domain-containing protein</fullName>
    </recommendedName>
</protein>
<dbReference type="Gene3D" id="3.10.450.50">
    <property type="match status" value="1"/>
</dbReference>
<feature type="domain" description="SnoaL-like" evidence="1">
    <location>
        <begin position="12"/>
        <end position="122"/>
    </location>
</feature>
<dbReference type="Proteomes" id="UP000466681">
    <property type="component" value="Chromosome"/>
</dbReference>
<dbReference type="KEGG" id="mmor:MMOR_06170"/>
<evidence type="ECO:0000313" key="3">
    <source>
        <dbReference type="Proteomes" id="UP000466681"/>
    </source>
</evidence>
<gene>
    <name evidence="2" type="ORF">MMOR_06170</name>
</gene>
<dbReference type="AlphaFoldDB" id="A0AAD1H7J4"/>
<evidence type="ECO:0000259" key="1">
    <source>
        <dbReference type="Pfam" id="PF13474"/>
    </source>
</evidence>
<dbReference type="Pfam" id="PF13474">
    <property type="entry name" value="SnoaL_3"/>
    <property type="match status" value="1"/>
</dbReference>
<organism evidence="2 3">
    <name type="scientific">Mycolicibacterium moriokaense</name>
    <dbReference type="NCBI Taxonomy" id="39691"/>
    <lineage>
        <taxon>Bacteria</taxon>
        <taxon>Bacillati</taxon>
        <taxon>Actinomycetota</taxon>
        <taxon>Actinomycetes</taxon>
        <taxon>Mycobacteriales</taxon>
        <taxon>Mycobacteriaceae</taxon>
        <taxon>Mycolicibacterium</taxon>
    </lineage>
</organism>
<accession>A0AAD1H7J4</accession>
<reference evidence="2 3" key="1">
    <citation type="journal article" date="2019" name="Emerg. Microbes Infect.">
        <title>Comprehensive subspecies identification of 175 nontuberculous mycobacteria species based on 7547 genomic profiles.</title>
        <authorList>
            <person name="Matsumoto Y."/>
            <person name="Kinjo T."/>
            <person name="Motooka D."/>
            <person name="Nabeya D."/>
            <person name="Jung N."/>
            <person name="Uechi K."/>
            <person name="Horii T."/>
            <person name="Iida T."/>
            <person name="Fujita J."/>
            <person name="Nakamura S."/>
        </authorList>
    </citation>
    <scope>NUCLEOTIDE SEQUENCE [LARGE SCALE GENOMIC DNA]</scope>
    <source>
        <strain evidence="2 3">JCM 6375</strain>
    </source>
</reference>
<dbReference type="EMBL" id="AP022560">
    <property type="protein sequence ID" value="BBW99680.1"/>
    <property type="molecule type" value="Genomic_DNA"/>
</dbReference>
<keyword evidence="3" id="KW-1185">Reference proteome</keyword>
<evidence type="ECO:0000313" key="2">
    <source>
        <dbReference type="EMBL" id="BBW99680.1"/>
    </source>
</evidence>
<dbReference type="InterPro" id="IPR032710">
    <property type="entry name" value="NTF2-like_dom_sf"/>
</dbReference>
<dbReference type="InterPro" id="IPR037401">
    <property type="entry name" value="SnoaL-like"/>
</dbReference>
<name>A0AAD1H7J4_9MYCO</name>
<dbReference type="SUPFAM" id="SSF54427">
    <property type="entry name" value="NTF2-like"/>
    <property type="match status" value="1"/>
</dbReference>
<proteinExistence type="predicted"/>